<gene>
    <name evidence="2" type="ORF">GIB67_041226</name>
</gene>
<feature type="domain" description="KIB1-4 beta-propeller" evidence="1">
    <location>
        <begin position="68"/>
        <end position="172"/>
    </location>
</feature>
<proteinExistence type="predicted"/>
<dbReference type="InterPro" id="IPR005174">
    <property type="entry name" value="KIB1-4_b-propeller"/>
</dbReference>
<reference evidence="2 3" key="1">
    <citation type="journal article" date="2020" name="IScience">
        <title>Genome Sequencing of the Endangered Kingdonia uniflora (Circaeasteraceae, Ranunculales) Reveals Potential Mechanisms of Evolutionary Specialization.</title>
        <authorList>
            <person name="Sun Y."/>
            <person name="Deng T."/>
            <person name="Zhang A."/>
            <person name="Moore M.J."/>
            <person name="Landis J.B."/>
            <person name="Lin N."/>
            <person name="Zhang H."/>
            <person name="Zhang X."/>
            <person name="Huang J."/>
            <person name="Zhang X."/>
            <person name="Sun H."/>
            <person name="Wang H."/>
        </authorList>
    </citation>
    <scope>NUCLEOTIDE SEQUENCE [LARGE SCALE GENOMIC DNA]</scope>
    <source>
        <strain evidence="2">TB1705</strain>
        <tissue evidence="2">Leaf</tissue>
    </source>
</reference>
<sequence>CLRHSEEKVFDLNLSIPLGNYCRGSSHGWLVMQEDADYINNLGKYMHVDKVAGDKRLVIYKTQFITMTPVDVMYYQVELDKKLYLVELSGELLQVVQMINLDDDSTVRFHVFKLDPMVKIWIEVKTLWSHMILVASNSSFCVAVTDFPGCKPNCIYYASNDQQSAQNILVYDLENESFVLHQNTQLKTFMSPFIWIQPSPRQRISSKSKAHNKPWGKAPIGTAEIITNLQNTGTDLHRDWSLSDAEDVQQILKNCPRLPDTIKSSLNSVKEAVDQGVDHLKLAESGKLQLLEIVVEDSNLVNDRKAAQRKVAEEMWAATLCFQKAKDIITSLCCS</sequence>
<evidence type="ECO:0000313" key="2">
    <source>
        <dbReference type="EMBL" id="KAF6136130.1"/>
    </source>
</evidence>
<dbReference type="EMBL" id="JACGCM010002758">
    <property type="protein sequence ID" value="KAF6136130.1"/>
    <property type="molecule type" value="Genomic_DNA"/>
</dbReference>
<feature type="non-terminal residue" evidence="2">
    <location>
        <position position="1"/>
    </location>
</feature>
<organism evidence="2 3">
    <name type="scientific">Kingdonia uniflora</name>
    <dbReference type="NCBI Taxonomy" id="39325"/>
    <lineage>
        <taxon>Eukaryota</taxon>
        <taxon>Viridiplantae</taxon>
        <taxon>Streptophyta</taxon>
        <taxon>Embryophyta</taxon>
        <taxon>Tracheophyta</taxon>
        <taxon>Spermatophyta</taxon>
        <taxon>Magnoliopsida</taxon>
        <taxon>Ranunculales</taxon>
        <taxon>Circaeasteraceae</taxon>
        <taxon>Kingdonia</taxon>
    </lineage>
</organism>
<dbReference type="PANTHER" id="PTHR44259:SF114">
    <property type="entry name" value="OS06G0707300 PROTEIN"/>
    <property type="match status" value="1"/>
</dbReference>
<dbReference type="InterPro" id="IPR050942">
    <property type="entry name" value="F-box_BR-signaling"/>
</dbReference>
<dbReference type="Proteomes" id="UP000541444">
    <property type="component" value="Unassembled WGS sequence"/>
</dbReference>
<name>A0A7J7L0H4_9MAGN</name>
<evidence type="ECO:0000259" key="1">
    <source>
        <dbReference type="Pfam" id="PF03478"/>
    </source>
</evidence>
<dbReference type="PANTHER" id="PTHR44259">
    <property type="entry name" value="OS07G0183000 PROTEIN-RELATED"/>
    <property type="match status" value="1"/>
</dbReference>
<evidence type="ECO:0000313" key="3">
    <source>
        <dbReference type="Proteomes" id="UP000541444"/>
    </source>
</evidence>
<accession>A0A7J7L0H4</accession>
<keyword evidence="3" id="KW-1185">Reference proteome</keyword>
<dbReference type="Pfam" id="PF03478">
    <property type="entry name" value="Beta-prop_KIB1-4"/>
    <property type="match status" value="1"/>
</dbReference>
<protein>
    <recommendedName>
        <fullName evidence="1">KIB1-4 beta-propeller domain-containing protein</fullName>
    </recommendedName>
</protein>
<comment type="caution">
    <text evidence="2">The sequence shown here is derived from an EMBL/GenBank/DDBJ whole genome shotgun (WGS) entry which is preliminary data.</text>
</comment>
<dbReference type="AlphaFoldDB" id="A0A7J7L0H4"/>